<reference evidence="3 4" key="1">
    <citation type="submission" date="2019-01" db="EMBL/GenBank/DDBJ databases">
        <title>Lacunisphaera sp. strain TWA-58.</title>
        <authorList>
            <person name="Chen W.-M."/>
        </authorList>
    </citation>
    <scope>NUCLEOTIDE SEQUENCE [LARGE SCALE GENOMIC DNA]</scope>
    <source>
        <strain evidence="3 4">TWA-58</strain>
    </source>
</reference>
<evidence type="ECO:0000313" key="4">
    <source>
        <dbReference type="Proteomes" id="UP000290218"/>
    </source>
</evidence>
<feature type="region of interest" description="Disordered" evidence="1">
    <location>
        <begin position="105"/>
        <end position="128"/>
    </location>
</feature>
<evidence type="ECO:0000256" key="1">
    <source>
        <dbReference type="SAM" id="MobiDB-lite"/>
    </source>
</evidence>
<name>A0A4V1M6J7_9BACT</name>
<protein>
    <submittedName>
        <fullName evidence="3">Uncharacterized protein</fullName>
    </submittedName>
</protein>
<dbReference type="RefSeq" id="WP_129047004.1">
    <property type="nucleotide sequence ID" value="NZ_SDHX01000001.1"/>
</dbReference>
<accession>A0A4V1M6J7</accession>
<dbReference type="EMBL" id="SDHX01000001">
    <property type="protein sequence ID" value="RXK55639.1"/>
    <property type="molecule type" value="Genomic_DNA"/>
</dbReference>
<keyword evidence="2" id="KW-0812">Transmembrane</keyword>
<feature type="transmembrane region" description="Helical" evidence="2">
    <location>
        <begin position="45"/>
        <end position="69"/>
    </location>
</feature>
<keyword evidence="2" id="KW-0472">Membrane</keyword>
<sequence length="128" mass="14801">MLLLTAYLLTGVLTFFGFRVAFKKAHLDSKDHDRIWMSWLRTPEGWLFAIPFWPYLAAASVLWFFAELLHSSGKKEMKRREETEAARDKRYDHLTLDQKIDLLKAGAQKKAPNQPPQTMIGSEAPDHV</sequence>
<evidence type="ECO:0000313" key="3">
    <source>
        <dbReference type="EMBL" id="RXK55639.1"/>
    </source>
</evidence>
<gene>
    <name evidence="3" type="ORF">ESB00_07055</name>
</gene>
<comment type="caution">
    <text evidence="3">The sequence shown here is derived from an EMBL/GenBank/DDBJ whole genome shotgun (WGS) entry which is preliminary data.</text>
</comment>
<proteinExistence type="predicted"/>
<organism evidence="3 4">
    <name type="scientific">Oleiharenicola lentus</name>
    <dbReference type="NCBI Taxonomy" id="2508720"/>
    <lineage>
        <taxon>Bacteria</taxon>
        <taxon>Pseudomonadati</taxon>
        <taxon>Verrucomicrobiota</taxon>
        <taxon>Opitutia</taxon>
        <taxon>Opitutales</taxon>
        <taxon>Opitutaceae</taxon>
        <taxon>Oleiharenicola</taxon>
    </lineage>
</organism>
<keyword evidence="2" id="KW-1133">Transmembrane helix</keyword>
<keyword evidence="4" id="KW-1185">Reference proteome</keyword>
<dbReference type="AlphaFoldDB" id="A0A4V1M6J7"/>
<dbReference type="Proteomes" id="UP000290218">
    <property type="component" value="Unassembled WGS sequence"/>
</dbReference>
<evidence type="ECO:0000256" key="2">
    <source>
        <dbReference type="SAM" id="Phobius"/>
    </source>
</evidence>